<dbReference type="InterPro" id="IPR007641">
    <property type="entry name" value="RNA_pol_Rpb2_7"/>
</dbReference>
<dbReference type="InterPro" id="IPR014724">
    <property type="entry name" value="RNA_pol_RPB2_OB-fold"/>
</dbReference>
<dbReference type="SUPFAM" id="SSF64484">
    <property type="entry name" value="beta and beta-prime subunits of DNA dependent RNA-polymerase"/>
    <property type="match status" value="2"/>
</dbReference>
<dbReference type="InterPro" id="IPR007120">
    <property type="entry name" value="DNA-dir_RNAP_su2_dom"/>
</dbReference>
<evidence type="ECO:0000256" key="3">
    <source>
        <dbReference type="ARBA" id="ARBA00006835"/>
    </source>
</evidence>
<dbReference type="GO" id="GO:0003677">
    <property type="term" value="F:DNA binding"/>
    <property type="evidence" value="ECO:0007669"/>
    <property type="project" value="InterPro"/>
</dbReference>
<evidence type="ECO:0000256" key="5">
    <source>
        <dbReference type="ARBA" id="ARBA00022478"/>
    </source>
</evidence>
<comment type="subcellular location">
    <subcellularLocation>
        <location evidence="2">Plastid</location>
        <location evidence="2">Chloroplast</location>
    </subcellularLocation>
</comment>
<comment type="function">
    <text evidence="1">DNA-dependent RNA polymerase catalyzes the transcription of DNA into RNA using the four ribonucleoside triphosphates as substrates.</text>
</comment>
<dbReference type="EC" id="2.7.7.6" evidence="4"/>
<feature type="domain" description="RNA polymerase Rpb2" evidence="15">
    <location>
        <begin position="938"/>
        <end position="1011"/>
    </location>
</feature>
<feature type="domain" description="DNA-directed RNA polymerase subunit 2 hybrid-binding" evidence="14">
    <location>
        <begin position="461"/>
        <end position="936"/>
    </location>
</feature>
<dbReference type="Pfam" id="PF00562">
    <property type="entry name" value="RNA_pol_Rpb2_6"/>
    <property type="match status" value="2"/>
</dbReference>
<dbReference type="EMBL" id="KT625420">
    <property type="protein sequence ID" value="ALO63473.1"/>
    <property type="molecule type" value="Genomic_DNA"/>
</dbReference>
<keyword evidence="9" id="KW-0548">Nucleotidyltransferase</keyword>
<evidence type="ECO:0000256" key="4">
    <source>
        <dbReference type="ARBA" id="ARBA00012418"/>
    </source>
</evidence>
<dbReference type="GO" id="GO:0032549">
    <property type="term" value="F:ribonucleoside binding"/>
    <property type="evidence" value="ECO:0007669"/>
    <property type="project" value="InterPro"/>
</dbReference>
<dbReference type="Gene3D" id="2.40.50.150">
    <property type="match status" value="1"/>
</dbReference>
<protein>
    <recommendedName>
        <fullName evidence="4">DNA-directed RNA polymerase</fullName>
        <ecNumber evidence="4">2.7.7.6</ecNumber>
    </recommendedName>
    <alternativeName>
        <fullName evidence="12">PEP</fullName>
    </alternativeName>
</protein>
<dbReference type="RefSeq" id="YP_009185094.1">
    <property type="nucleotide sequence ID" value="NC_028585.1"/>
</dbReference>
<evidence type="ECO:0000256" key="2">
    <source>
        <dbReference type="ARBA" id="ARBA00004229"/>
    </source>
</evidence>
<evidence type="ECO:0000256" key="9">
    <source>
        <dbReference type="ARBA" id="ARBA00022695"/>
    </source>
</evidence>
<dbReference type="Gene3D" id="2.40.50.100">
    <property type="match status" value="1"/>
</dbReference>
<proteinExistence type="inferred from homology"/>
<feature type="domain" description="DNA-directed RNA polymerase subunit 2 hybrid-binding" evidence="14">
    <location>
        <begin position="11"/>
        <end position="166"/>
    </location>
</feature>
<sequence>MTTNPLLPVEYSLNSYHRSNQDTCLVHRPIVSPGEWVQAGDILADCAASQGGDLSLGQNLLVAYLPWEGYNYEDAILISERLVYEDLFTSIHIEKYEIDLRETKFGLEKFTREIPDISESEKKKLDENGVIKLGTWVEEGDILVGKITPLDRKKQSPYQKLLSSIIKKPIASENKTTKNNLLFPLLPSGATVPQAPAFYSHFNKKRVVSLRQTKSNPRMNSKYPLEGFKKSENWDFKTAETNFTKSVQLKSKNSASSSRKTVKLRINKKRKSNDILPQYFDKQSSYAENYQLPQATVFGSSPPSYSLSEAELQKPLLNSTKINNILKTVSSLCRSQRGRSSVPSIVLSSSTGEKERPAPLSSAAEPLFLKKGGGLGALHSSWRLFSDSGSFFIPVRRNVFFCRNKNRRNKGAVNPKIEGPTASLVEDKGGRKDKFLSAGPKKNDPGQKNRKQSNPSYRQPEQGLVFLGGATKSGAQVQTPTSMDHLTARILPTLDRSSNEVSFSRDNSLRVPKGLRAKVVEIKIFDDSLAVEKPILNRNLWPRSEFRDSCLSFGRQRVRRTHEGLLGMGDAVGGINPPPLEKAALNQTPVQDYPQKGKLKFTYTHKPFNSELIKKGRANSGKFEFSNERIFSVVGLVPSFRRSEKKNKSSHELFLGLSLKNSTPLLASALFSTNPPPGGKEAARESLVLKKGGGLEACSQKTEWQPRKMESKPTGVAVSRLPFGLETSYPRARARQMNQSSSAGPPMQVTVKKKTDFKGPIWIYLADKRRIQIGDKIAGRHGNKGIVSQIYPRQDMPYILDGTPIDIVLNPLGVPSRMNVGQIYECLLGLAGKYLGEHFKIAPFDEIFGAEASRSLTFAKLYQARKKTGNKWLFDPRFPGKMRLFDGRTGDCFDQAITVGYPYILKLVHMVDDKIHARSTGPYSLVTQQPLRGRSKQGGQRVGEMEVWALEGYGAAFTLLEILTIKSDDMTGRMSLWSKLCLNKPISIGTPESFKVLICELQAICLDIGLFANVF</sequence>
<dbReference type="GeneID" id="26378941"/>
<reference evidence="16" key="1">
    <citation type="journal article" date="2015" name="BMC Evol. Biol.">
        <title>Chloroplast phylogenomic analysis of chlorophyte green algae identifies a novel lineage sister to the Sphaeropleales (Chlorophyceae).</title>
        <authorList>
            <person name="Lemieux C."/>
            <person name="Vincent A.T."/>
            <person name="Labarre A."/>
            <person name="Otis C."/>
            <person name="Turmel M."/>
        </authorList>
    </citation>
    <scope>NUCLEOTIDE SEQUENCE</scope>
</reference>
<geneLocation type="chloroplast" evidence="16"/>
<name>A0A0S2LPX7_STACE</name>
<keyword evidence="6 16" id="KW-0150">Chloroplast</keyword>
<accession>A0A0S2LPX7</accession>
<dbReference type="GO" id="GO:0009507">
    <property type="term" value="C:chloroplast"/>
    <property type="evidence" value="ECO:0007669"/>
    <property type="project" value="UniProtKB-SubCell"/>
</dbReference>
<evidence type="ECO:0000256" key="13">
    <source>
        <dbReference type="SAM" id="MobiDB-lite"/>
    </source>
</evidence>
<dbReference type="PANTHER" id="PTHR20856">
    <property type="entry name" value="DNA-DIRECTED RNA POLYMERASE I SUBUNIT 2"/>
    <property type="match status" value="1"/>
</dbReference>
<dbReference type="Gene3D" id="2.40.270.10">
    <property type="entry name" value="DNA-directed RNA polymerase, subunit 2, domain 6"/>
    <property type="match status" value="2"/>
</dbReference>
<evidence type="ECO:0000256" key="12">
    <source>
        <dbReference type="ARBA" id="ARBA00032782"/>
    </source>
</evidence>
<comment type="similarity">
    <text evidence="3">Belongs to the RNA polymerase beta chain family.</text>
</comment>
<keyword evidence="10" id="KW-0804">Transcription</keyword>
<gene>
    <name evidence="16" type="primary">rpoBb</name>
</gene>
<dbReference type="AlphaFoldDB" id="A0A0S2LPX7"/>
<evidence type="ECO:0000259" key="15">
    <source>
        <dbReference type="Pfam" id="PF04560"/>
    </source>
</evidence>
<evidence type="ECO:0000256" key="6">
    <source>
        <dbReference type="ARBA" id="ARBA00022528"/>
    </source>
</evidence>
<evidence type="ECO:0000256" key="7">
    <source>
        <dbReference type="ARBA" id="ARBA00022640"/>
    </source>
</evidence>
<feature type="region of interest" description="Disordered" evidence="13">
    <location>
        <begin position="409"/>
        <end position="460"/>
    </location>
</feature>
<dbReference type="GO" id="GO:0003899">
    <property type="term" value="F:DNA-directed RNA polymerase activity"/>
    <property type="evidence" value="ECO:0007669"/>
    <property type="project" value="UniProtKB-EC"/>
</dbReference>
<evidence type="ECO:0000256" key="11">
    <source>
        <dbReference type="ARBA" id="ARBA00026088"/>
    </source>
</evidence>
<evidence type="ECO:0000256" key="10">
    <source>
        <dbReference type="ARBA" id="ARBA00023163"/>
    </source>
</evidence>
<dbReference type="GO" id="GO:0006351">
    <property type="term" value="P:DNA-templated transcription"/>
    <property type="evidence" value="ECO:0007669"/>
    <property type="project" value="InterPro"/>
</dbReference>
<feature type="compositionally biased region" description="Basic and acidic residues" evidence="13">
    <location>
        <begin position="425"/>
        <end position="447"/>
    </location>
</feature>
<dbReference type="InterPro" id="IPR007121">
    <property type="entry name" value="RNA_pol_bsu_CS"/>
</dbReference>
<dbReference type="InterPro" id="IPR037033">
    <property type="entry name" value="DNA-dir_RNAP_su2_hyb_sf"/>
</dbReference>
<evidence type="ECO:0000259" key="14">
    <source>
        <dbReference type="Pfam" id="PF00562"/>
    </source>
</evidence>
<organism evidence="16">
    <name type="scientific">Staurocarteria cerasiformis</name>
    <name type="common">Green alga</name>
    <name type="synonym">Carteria cerasiformis</name>
    <dbReference type="NCBI Taxonomy" id="69401"/>
    <lineage>
        <taxon>Eukaryota</taxon>
        <taxon>Viridiplantae</taxon>
        <taxon>Chlorophyta</taxon>
        <taxon>core chlorophytes</taxon>
        <taxon>Chlorophyceae</taxon>
        <taxon>CS clade</taxon>
        <taxon>Chlamydomonadales</taxon>
        <taxon>Chlamydomonadaceae</taxon>
        <taxon>Staurocarteria</taxon>
    </lineage>
</organism>
<keyword evidence="8" id="KW-0808">Transferase</keyword>
<evidence type="ECO:0000256" key="8">
    <source>
        <dbReference type="ARBA" id="ARBA00022679"/>
    </source>
</evidence>
<comment type="subunit">
    <text evidence="11">In plastids the minimal PEP RNA polymerase catalytic core is composed of four subunits: alpha, beta, beta', and beta''. When a (nuclear-encoded) sigma factor is associated with the core the holoenzyme is formed, which can initiate transcription.</text>
</comment>
<dbReference type="GO" id="GO:0000428">
    <property type="term" value="C:DNA-directed RNA polymerase complex"/>
    <property type="evidence" value="ECO:0007669"/>
    <property type="project" value="UniProtKB-KW"/>
</dbReference>
<keyword evidence="7 16" id="KW-0934">Plastid</keyword>
<dbReference type="InterPro" id="IPR015712">
    <property type="entry name" value="DNA-dir_RNA_pol_su2"/>
</dbReference>
<keyword evidence="5" id="KW-0240">DNA-directed RNA polymerase</keyword>
<evidence type="ECO:0000256" key="1">
    <source>
        <dbReference type="ARBA" id="ARBA00004026"/>
    </source>
</evidence>
<dbReference type="PROSITE" id="PS01166">
    <property type="entry name" value="RNA_POL_BETA"/>
    <property type="match status" value="1"/>
</dbReference>
<dbReference type="Gene3D" id="3.90.1800.10">
    <property type="entry name" value="RNA polymerase alpha subunit dimerisation domain"/>
    <property type="match status" value="1"/>
</dbReference>
<dbReference type="Pfam" id="PF04560">
    <property type="entry name" value="RNA_pol_Rpb2_7"/>
    <property type="match status" value="1"/>
</dbReference>
<evidence type="ECO:0000313" key="16">
    <source>
        <dbReference type="EMBL" id="ALO63473.1"/>
    </source>
</evidence>